<evidence type="ECO:0000313" key="6">
    <source>
        <dbReference type="EMBL" id="SUM82010.1"/>
    </source>
</evidence>
<dbReference type="InterPro" id="IPR028082">
    <property type="entry name" value="Peripla_BP_I"/>
</dbReference>
<organism evidence="6 7">
    <name type="scientific">Staphylococcus saprophyticus</name>
    <dbReference type="NCBI Taxonomy" id="29385"/>
    <lineage>
        <taxon>Bacteria</taxon>
        <taxon>Bacillati</taxon>
        <taxon>Bacillota</taxon>
        <taxon>Bacilli</taxon>
        <taxon>Bacillales</taxon>
        <taxon>Staphylococcaceae</taxon>
        <taxon>Staphylococcus</taxon>
    </lineage>
</organism>
<evidence type="ECO:0000259" key="4">
    <source>
        <dbReference type="PROSITE" id="PS50932"/>
    </source>
</evidence>
<dbReference type="PANTHER" id="PTHR30146:SF109">
    <property type="entry name" value="HTH-TYPE TRANSCRIPTIONAL REGULATOR GALS"/>
    <property type="match status" value="1"/>
</dbReference>
<dbReference type="InterPro" id="IPR001387">
    <property type="entry name" value="Cro/C1-type_HTH"/>
</dbReference>
<dbReference type="InterPro" id="IPR000843">
    <property type="entry name" value="HTH_LacI"/>
</dbReference>
<evidence type="ECO:0000259" key="5">
    <source>
        <dbReference type="PROSITE" id="PS50943"/>
    </source>
</evidence>
<dbReference type="GO" id="GO:0003700">
    <property type="term" value="F:DNA-binding transcription factor activity"/>
    <property type="evidence" value="ECO:0007669"/>
    <property type="project" value="TreeGrafter"/>
</dbReference>
<dbReference type="PROSITE" id="PS00356">
    <property type="entry name" value="HTH_LACI_1"/>
    <property type="match status" value="1"/>
</dbReference>
<dbReference type="SUPFAM" id="SSF47413">
    <property type="entry name" value="lambda repressor-like DNA-binding domains"/>
    <property type="match status" value="1"/>
</dbReference>
<dbReference type="EMBL" id="UHED01000001">
    <property type="protein sequence ID" value="SUM82010.1"/>
    <property type="molecule type" value="Genomic_DNA"/>
</dbReference>
<dbReference type="SUPFAM" id="SSF53822">
    <property type="entry name" value="Periplasmic binding protein-like I"/>
    <property type="match status" value="1"/>
</dbReference>
<dbReference type="Pfam" id="PF13407">
    <property type="entry name" value="Peripla_BP_4"/>
    <property type="match status" value="1"/>
</dbReference>
<feature type="domain" description="HTH lacI-type" evidence="4">
    <location>
        <begin position="6"/>
        <end position="61"/>
    </location>
</feature>
<dbReference type="Gene3D" id="3.40.50.2300">
    <property type="match status" value="2"/>
</dbReference>
<dbReference type="PRINTS" id="PR00036">
    <property type="entry name" value="HTHLACI"/>
</dbReference>
<dbReference type="Gene3D" id="1.10.260.40">
    <property type="entry name" value="lambda repressor-like DNA-binding domains"/>
    <property type="match status" value="1"/>
</dbReference>
<keyword evidence="1" id="KW-0805">Transcription regulation</keyword>
<evidence type="ECO:0000313" key="7">
    <source>
        <dbReference type="Proteomes" id="UP000254707"/>
    </source>
</evidence>
<reference evidence="6 7" key="1">
    <citation type="submission" date="2018-06" db="EMBL/GenBank/DDBJ databases">
        <authorList>
            <consortium name="Pathogen Informatics"/>
            <person name="Doyle S."/>
        </authorList>
    </citation>
    <scope>NUCLEOTIDE SEQUENCE [LARGE SCALE GENOMIC DNA]</scope>
    <source>
        <strain evidence="6 7">NCTC7688</strain>
    </source>
</reference>
<dbReference type="SMART" id="SM00354">
    <property type="entry name" value="HTH_LACI"/>
    <property type="match status" value="1"/>
</dbReference>
<proteinExistence type="predicted"/>
<dbReference type="Pfam" id="PF00356">
    <property type="entry name" value="LacI"/>
    <property type="match status" value="1"/>
</dbReference>
<keyword evidence="3" id="KW-0804">Transcription</keyword>
<dbReference type="CDD" id="cd01392">
    <property type="entry name" value="HTH_LacI"/>
    <property type="match status" value="1"/>
</dbReference>
<dbReference type="AlphaFoldDB" id="A0A380HM32"/>
<accession>A0A380HM32</accession>
<feature type="domain" description="HTH cro/C1-type" evidence="5">
    <location>
        <begin position="7"/>
        <end position="55"/>
    </location>
</feature>
<sequence length="338" mass="37622">MKNNKPTLHDVARVAGVSIATVSNVLNNKSSELSDKTKDKVLNAIETLNYEPNQFARGLKTGRSNIIAFIVPDQNPFFTEVLTEISHECQKHHLHVAVASSEENEDKQQDLIETFVSQNVSAIILVPVKSKFQMKREWLKIPIMTLDRELESTSLPSITVDNEEAGYIATKRVLESTCKEVGLLLANPNISTTIGRKNGYNKAISEFDLNVNPSLIHYSDQQLGTNAQIYSGYEATKTLLSKGIKGIVATNHLLLLGALQAIKESEKEIKKDVIIVGFDDSYWNEIYTPKLTVISQPVKEMGQVAAKMIYKLIKGKDVTSIKLSTKLIIRESCSFNKT</sequence>
<evidence type="ECO:0000256" key="1">
    <source>
        <dbReference type="ARBA" id="ARBA00023015"/>
    </source>
</evidence>
<dbReference type="InterPro" id="IPR010982">
    <property type="entry name" value="Lambda_DNA-bd_dom_sf"/>
</dbReference>
<dbReference type="InterPro" id="IPR025997">
    <property type="entry name" value="SBP_2_dom"/>
</dbReference>
<gene>
    <name evidence="6" type="primary">degA</name>
    <name evidence="6" type="ORF">NCTC7688_00506</name>
</gene>
<keyword evidence="2" id="KW-0238">DNA-binding</keyword>
<dbReference type="Proteomes" id="UP000254707">
    <property type="component" value="Unassembled WGS sequence"/>
</dbReference>
<dbReference type="PANTHER" id="PTHR30146">
    <property type="entry name" value="LACI-RELATED TRANSCRIPTIONAL REPRESSOR"/>
    <property type="match status" value="1"/>
</dbReference>
<dbReference type="PROSITE" id="PS50932">
    <property type="entry name" value="HTH_LACI_2"/>
    <property type="match status" value="1"/>
</dbReference>
<protein>
    <submittedName>
        <fullName evidence="6">Transcriptional regulator</fullName>
    </submittedName>
</protein>
<name>A0A380HM32_STASA</name>
<dbReference type="GO" id="GO:0000976">
    <property type="term" value="F:transcription cis-regulatory region binding"/>
    <property type="evidence" value="ECO:0007669"/>
    <property type="project" value="TreeGrafter"/>
</dbReference>
<evidence type="ECO:0000256" key="3">
    <source>
        <dbReference type="ARBA" id="ARBA00023163"/>
    </source>
</evidence>
<dbReference type="PROSITE" id="PS50943">
    <property type="entry name" value="HTH_CROC1"/>
    <property type="match status" value="1"/>
</dbReference>
<evidence type="ECO:0000256" key="2">
    <source>
        <dbReference type="ARBA" id="ARBA00023125"/>
    </source>
</evidence>
<dbReference type="RefSeq" id="WP_069821602.1">
    <property type="nucleotide sequence ID" value="NZ_CP065797.1"/>
</dbReference>